<dbReference type="AlphaFoldDB" id="A0A319E169"/>
<keyword evidence="3" id="KW-1185">Reference proteome</keyword>
<evidence type="ECO:0000256" key="1">
    <source>
        <dbReference type="SAM" id="MobiDB-lite"/>
    </source>
</evidence>
<dbReference type="Proteomes" id="UP000248423">
    <property type="component" value="Unassembled WGS sequence"/>
</dbReference>
<sequence length="235" mass="25893">MVRTSVRASRENCRVGDKNGDRMGRVDLRRTADGKHYGNTISDVHSKLKIKRKCRKRIGSKSVARPSRCRKSLKSIGVRQGCVACLSDERGRHEPGQAIDTEYCSGIALPGPGLADCFYIYCSYCVGCVLVPLSRHMIVIVGVGTRQPWLDPTSGGRVVGGCLDGTLGSFLLSLCRTERQQTRHRVPWKSTMTWRSRSERPRSGGCRHPPLAGAGKPLIPPHLFLPGSSRPSERL</sequence>
<organism evidence="2 3">
    <name type="scientific">Aspergillus sclerotiicarbonarius (strain CBS 121057 / IBT 28362)</name>
    <dbReference type="NCBI Taxonomy" id="1448318"/>
    <lineage>
        <taxon>Eukaryota</taxon>
        <taxon>Fungi</taxon>
        <taxon>Dikarya</taxon>
        <taxon>Ascomycota</taxon>
        <taxon>Pezizomycotina</taxon>
        <taxon>Eurotiomycetes</taxon>
        <taxon>Eurotiomycetidae</taxon>
        <taxon>Eurotiales</taxon>
        <taxon>Aspergillaceae</taxon>
        <taxon>Aspergillus</taxon>
        <taxon>Aspergillus subgen. Circumdati</taxon>
    </lineage>
</organism>
<proteinExistence type="predicted"/>
<name>A0A319E169_ASPSB</name>
<feature type="region of interest" description="Disordered" evidence="1">
    <location>
        <begin position="1"/>
        <end position="20"/>
    </location>
</feature>
<accession>A0A319E169</accession>
<dbReference type="VEuPathDB" id="FungiDB:BO78DRAFT_192273"/>
<feature type="region of interest" description="Disordered" evidence="1">
    <location>
        <begin position="192"/>
        <end position="235"/>
    </location>
</feature>
<evidence type="ECO:0000313" key="2">
    <source>
        <dbReference type="EMBL" id="PYI03742.1"/>
    </source>
</evidence>
<gene>
    <name evidence="2" type="ORF">BO78DRAFT_192273</name>
</gene>
<evidence type="ECO:0000313" key="3">
    <source>
        <dbReference type="Proteomes" id="UP000248423"/>
    </source>
</evidence>
<feature type="compositionally biased region" description="Basic and acidic residues" evidence="1">
    <location>
        <begin position="8"/>
        <end position="20"/>
    </location>
</feature>
<protein>
    <submittedName>
        <fullName evidence="2">Uncharacterized protein</fullName>
    </submittedName>
</protein>
<reference evidence="2 3" key="1">
    <citation type="submission" date="2018-02" db="EMBL/GenBank/DDBJ databases">
        <title>The genomes of Aspergillus section Nigri reveals drivers in fungal speciation.</title>
        <authorList>
            <consortium name="DOE Joint Genome Institute"/>
            <person name="Vesth T.C."/>
            <person name="Nybo J."/>
            <person name="Theobald S."/>
            <person name="Brandl J."/>
            <person name="Frisvad J.C."/>
            <person name="Nielsen K.F."/>
            <person name="Lyhne E.K."/>
            <person name="Kogle M.E."/>
            <person name="Kuo A."/>
            <person name="Riley R."/>
            <person name="Clum A."/>
            <person name="Nolan M."/>
            <person name="Lipzen A."/>
            <person name="Salamov A."/>
            <person name="Henrissat B."/>
            <person name="Wiebenga A."/>
            <person name="De vries R.P."/>
            <person name="Grigoriev I.V."/>
            <person name="Mortensen U.H."/>
            <person name="Andersen M.R."/>
            <person name="Baker S.E."/>
        </authorList>
    </citation>
    <scope>NUCLEOTIDE SEQUENCE [LARGE SCALE GENOMIC DNA]</scope>
    <source>
        <strain evidence="2 3">CBS 121057</strain>
    </source>
</reference>
<dbReference type="EMBL" id="KZ826377">
    <property type="protein sequence ID" value="PYI03742.1"/>
    <property type="molecule type" value="Genomic_DNA"/>
</dbReference>